<dbReference type="PANTHER" id="PTHR24015:SF1063">
    <property type="entry name" value="OS12G0156900 PROTEIN"/>
    <property type="match status" value="1"/>
</dbReference>
<dbReference type="Pfam" id="PF01535">
    <property type="entry name" value="PPR"/>
    <property type="match status" value="4"/>
</dbReference>
<feature type="domain" description="DYW" evidence="4">
    <location>
        <begin position="627"/>
        <end position="719"/>
    </location>
</feature>
<dbReference type="InterPro" id="IPR046849">
    <property type="entry name" value="E2_motif"/>
</dbReference>
<dbReference type="NCBIfam" id="TIGR00756">
    <property type="entry name" value="PPR"/>
    <property type="match status" value="4"/>
</dbReference>
<feature type="repeat" description="PPR" evidence="3">
    <location>
        <begin position="108"/>
        <end position="142"/>
    </location>
</feature>
<sequence>MDCFLTLNLKLLKHHSPPFLKKMPFTSPANFADNSLSQPLPSLQCGTILQSLTNIKSLTKGQQLHAYIITSGNLRNNTYLSTKLAALYATCGHMTDAQMIFNGIVLKNSFLWNFMIRGYACNGFSVKALVLYKQMSSFGQNADKFTYPFVIKACGDLLHVELGRRIHGEVVLTGFGSDIYVGNSLTAMYSKFGDIRSARIIFDRMPVRDITSWNTMISGYVKNGKPKEALAIFYLMKQTGLSADGMTLVGLLCACAELAALKQGKEIHGYVVRNGNALCVDFLMNSLIEMYFNCNCLVDVLKLFEKMARKDTVSWNSMISGYARNTYAFESLRLFCRMILEGAKPDQVTFIAVLGACDQITALQFGMSVHSYLVKKGFGATTIVATALIDMYAKCGNLACAHSVFNETPEKNLICWSVMISGYGIHGMGREAVSLFHEMIKNNIIPDEGVLTSVLSACSHAGLVAEGKEIFYTITKDYDVKLVLAHYSCLVDLLGRAGHLDEAYKVIKTMEINPSSDIWAALLNACRLHRNVEIAEISAKKFFDLNAKQVGGYICLSNIYAAEKRWDDVERVRMLIREKGLIKPPGCSFVELDKMVHRFLVGDKSHPQIENIYTKLKQLNQLLKEVGYKPDTSSVLYNVDEEFKEKMLWDHSERLAIAYVLINTSPGTIIRITKNLRVCGDCHTVIKLISKLMCREIIMRDIRRFHHFRDGFCSCGDYW</sequence>
<gene>
    <name evidence="5" type="ORF">P3X46_018246</name>
</gene>
<dbReference type="EMBL" id="JARPOI010000010">
    <property type="protein sequence ID" value="KAJ9170115.1"/>
    <property type="molecule type" value="Genomic_DNA"/>
</dbReference>
<evidence type="ECO:0000256" key="1">
    <source>
        <dbReference type="ARBA" id="ARBA00006643"/>
    </source>
</evidence>
<feature type="repeat" description="PPR" evidence="3">
    <location>
        <begin position="209"/>
        <end position="243"/>
    </location>
</feature>
<protein>
    <recommendedName>
        <fullName evidence="4">DYW domain-containing protein</fullName>
    </recommendedName>
</protein>
<evidence type="ECO:0000313" key="6">
    <source>
        <dbReference type="Proteomes" id="UP001174677"/>
    </source>
</evidence>
<proteinExistence type="inferred from homology"/>
<comment type="caution">
    <text evidence="5">The sequence shown here is derived from an EMBL/GenBank/DDBJ whole genome shotgun (WGS) entry which is preliminary data.</text>
</comment>
<dbReference type="Pfam" id="PF20431">
    <property type="entry name" value="E_motif"/>
    <property type="match status" value="1"/>
</dbReference>
<dbReference type="Pfam" id="PF14432">
    <property type="entry name" value="DYW_deaminase"/>
    <property type="match status" value="1"/>
</dbReference>
<dbReference type="InterPro" id="IPR046848">
    <property type="entry name" value="E_motif"/>
</dbReference>
<evidence type="ECO:0000256" key="3">
    <source>
        <dbReference type="PROSITE-ProRule" id="PRU00708"/>
    </source>
</evidence>
<dbReference type="PROSITE" id="PS51375">
    <property type="entry name" value="PPR"/>
    <property type="match status" value="4"/>
</dbReference>
<accession>A0ABQ9LRG4</accession>
<reference evidence="5 6" key="1">
    <citation type="journal article" date="2023" name="Plant Biotechnol. J.">
        <title>Chromosome-level wild Hevea brasiliensis genome provides new tools for genomic-assisted breeding and valuable loci to elevate rubber yield.</title>
        <authorList>
            <person name="Cheng H."/>
            <person name="Song X."/>
            <person name="Hu Y."/>
            <person name="Wu T."/>
            <person name="Yang Q."/>
            <person name="An Z."/>
            <person name="Feng S."/>
            <person name="Deng Z."/>
            <person name="Wu W."/>
            <person name="Zeng X."/>
            <person name="Tu M."/>
            <person name="Wang X."/>
            <person name="Huang H."/>
        </authorList>
    </citation>
    <scope>NUCLEOTIDE SEQUENCE [LARGE SCALE GENOMIC DNA]</scope>
    <source>
        <strain evidence="5">MT/VB/25A 57/8</strain>
    </source>
</reference>
<dbReference type="Proteomes" id="UP001174677">
    <property type="component" value="Chromosome 10"/>
</dbReference>
<feature type="repeat" description="PPR" evidence="3">
    <location>
        <begin position="412"/>
        <end position="446"/>
    </location>
</feature>
<dbReference type="InterPro" id="IPR032867">
    <property type="entry name" value="DYW_dom"/>
</dbReference>
<organism evidence="5 6">
    <name type="scientific">Hevea brasiliensis</name>
    <name type="common">Para rubber tree</name>
    <name type="synonym">Siphonia brasiliensis</name>
    <dbReference type="NCBI Taxonomy" id="3981"/>
    <lineage>
        <taxon>Eukaryota</taxon>
        <taxon>Viridiplantae</taxon>
        <taxon>Streptophyta</taxon>
        <taxon>Embryophyta</taxon>
        <taxon>Tracheophyta</taxon>
        <taxon>Spermatophyta</taxon>
        <taxon>Magnoliopsida</taxon>
        <taxon>eudicotyledons</taxon>
        <taxon>Gunneridae</taxon>
        <taxon>Pentapetalae</taxon>
        <taxon>rosids</taxon>
        <taxon>fabids</taxon>
        <taxon>Malpighiales</taxon>
        <taxon>Euphorbiaceae</taxon>
        <taxon>Crotonoideae</taxon>
        <taxon>Micrandreae</taxon>
        <taxon>Hevea</taxon>
    </lineage>
</organism>
<keyword evidence="6" id="KW-1185">Reference proteome</keyword>
<dbReference type="InterPro" id="IPR002885">
    <property type="entry name" value="PPR_rpt"/>
</dbReference>
<dbReference type="InterPro" id="IPR011990">
    <property type="entry name" value="TPR-like_helical_dom_sf"/>
</dbReference>
<comment type="similarity">
    <text evidence="1">Belongs to the PPR family. PCMP-H subfamily.</text>
</comment>
<evidence type="ECO:0000259" key="4">
    <source>
        <dbReference type="Pfam" id="PF14432"/>
    </source>
</evidence>
<dbReference type="InterPro" id="IPR046960">
    <property type="entry name" value="PPR_At4g14850-like_plant"/>
</dbReference>
<dbReference type="PANTHER" id="PTHR24015">
    <property type="entry name" value="OS07G0578800 PROTEIN-RELATED"/>
    <property type="match status" value="1"/>
</dbReference>
<name>A0ABQ9LRG4_HEVBR</name>
<evidence type="ECO:0000256" key="2">
    <source>
        <dbReference type="ARBA" id="ARBA00022737"/>
    </source>
</evidence>
<dbReference type="Gene3D" id="1.25.40.10">
    <property type="entry name" value="Tetratricopeptide repeat domain"/>
    <property type="match status" value="5"/>
</dbReference>
<dbReference type="Pfam" id="PF13041">
    <property type="entry name" value="PPR_2"/>
    <property type="match status" value="2"/>
</dbReference>
<keyword evidence="2" id="KW-0677">Repeat</keyword>
<evidence type="ECO:0000313" key="5">
    <source>
        <dbReference type="EMBL" id="KAJ9170115.1"/>
    </source>
</evidence>
<dbReference type="Pfam" id="PF20430">
    <property type="entry name" value="Eplus_motif"/>
    <property type="match status" value="1"/>
</dbReference>
<feature type="repeat" description="PPR" evidence="3">
    <location>
        <begin position="311"/>
        <end position="345"/>
    </location>
</feature>